<dbReference type="AlphaFoldDB" id="A0A2A2TB25"/>
<dbReference type="SMART" id="SM00474">
    <property type="entry name" value="35EXOc"/>
    <property type="match status" value="1"/>
</dbReference>
<dbReference type="OrthoDB" id="144122at2"/>
<protein>
    <submittedName>
        <fullName evidence="3">Ribonuclease D</fullName>
    </submittedName>
</protein>
<reference evidence="3 4" key="1">
    <citation type="submission" date="2017-08" db="EMBL/GenBank/DDBJ databases">
        <title>Draft genome sequence of filamentous cyanobacterium Calothrix elsteri CCALA 953.</title>
        <authorList>
            <person name="Gagunashvili A.N."/>
            <person name="Elster J."/>
            <person name="Andresson O.S."/>
        </authorList>
    </citation>
    <scope>NUCLEOTIDE SEQUENCE [LARGE SCALE GENOMIC DNA]</scope>
    <source>
        <strain evidence="3 4">CCALA 953</strain>
    </source>
</reference>
<evidence type="ECO:0000313" key="3">
    <source>
        <dbReference type="EMBL" id="PAX49074.1"/>
    </source>
</evidence>
<feature type="coiled-coil region" evidence="1">
    <location>
        <begin position="197"/>
        <end position="231"/>
    </location>
</feature>
<name>A0A2A2TB25_9CYAN</name>
<organism evidence="3 4">
    <name type="scientific">Brunnivagina elsteri CCALA 953</name>
    <dbReference type="NCBI Taxonomy" id="987040"/>
    <lineage>
        <taxon>Bacteria</taxon>
        <taxon>Bacillati</taxon>
        <taxon>Cyanobacteriota</taxon>
        <taxon>Cyanophyceae</taxon>
        <taxon>Nostocales</taxon>
        <taxon>Calotrichaceae</taxon>
        <taxon>Brunnivagina</taxon>
    </lineage>
</organism>
<dbReference type="CDD" id="cd06142">
    <property type="entry name" value="RNaseD_exo"/>
    <property type="match status" value="1"/>
</dbReference>
<feature type="domain" description="3'-5' exonuclease" evidence="2">
    <location>
        <begin position="1"/>
        <end position="179"/>
    </location>
</feature>
<evidence type="ECO:0000313" key="4">
    <source>
        <dbReference type="Proteomes" id="UP000218238"/>
    </source>
</evidence>
<keyword evidence="4" id="KW-1185">Reference proteome</keyword>
<dbReference type="Proteomes" id="UP000218238">
    <property type="component" value="Unassembled WGS sequence"/>
</dbReference>
<dbReference type="InterPro" id="IPR036397">
    <property type="entry name" value="RNaseH_sf"/>
</dbReference>
<dbReference type="Pfam" id="PF01612">
    <property type="entry name" value="DNA_pol_A_exo1"/>
    <property type="match status" value="1"/>
</dbReference>
<evidence type="ECO:0000256" key="1">
    <source>
        <dbReference type="SAM" id="Coils"/>
    </source>
</evidence>
<accession>A0A2A2TB25</accession>
<dbReference type="InterPro" id="IPR051086">
    <property type="entry name" value="RNase_D-like"/>
</dbReference>
<dbReference type="InterPro" id="IPR012337">
    <property type="entry name" value="RNaseH-like_sf"/>
</dbReference>
<keyword evidence="1" id="KW-0175">Coiled coil</keyword>
<dbReference type="Gene3D" id="3.30.420.10">
    <property type="entry name" value="Ribonuclease H-like superfamily/Ribonuclease H"/>
    <property type="match status" value="1"/>
</dbReference>
<sequence>MPYLSSASEINQFITECTQTSILWLDTEVADFTTKKPRLSLIQVLDNPNDMSGERSFILDVLEQPDVVAHFINEIMINPAIEKVFHNASYDLRFLGVKKTKNVTCTLDMARKIPYHLLPLPNLKLQTLATEICNFQNINKQEQTSDWGQRPLTLEQIKYAYFDCIYLAQIHQKLVELSKKVNCEPSCENIILLSARYKEIEQQYKLLHSEIEHLEERLKKAMLAQNILETADFKLTPYERNTIKVAFAELAELVRIQELNLDFPVTLTKNLQKDLGDNLKKLNIEEEKTTSFRLNVRSSDNDE</sequence>
<dbReference type="GO" id="GO:0006139">
    <property type="term" value="P:nucleobase-containing compound metabolic process"/>
    <property type="evidence" value="ECO:0007669"/>
    <property type="project" value="InterPro"/>
</dbReference>
<proteinExistence type="predicted"/>
<dbReference type="PANTHER" id="PTHR47649">
    <property type="entry name" value="RIBONUCLEASE D"/>
    <property type="match status" value="1"/>
</dbReference>
<dbReference type="GO" id="GO:0008408">
    <property type="term" value="F:3'-5' exonuclease activity"/>
    <property type="evidence" value="ECO:0007669"/>
    <property type="project" value="InterPro"/>
</dbReference>
<evidence type="ECO:0000259" key="2">
    <source>
        <dbReference type="SMART" id="SM00474"/>
    </source>
</evidence>
<dbReference type="InterPro" id="IPR002562">
    <property type="entry name" value="3'-5'_exonuclease_dom"/>
</dbReference>
<dbReference type="EMBL" id="NTFS01000542">
    <property type="protein sequence ID" value="PAX49074.1"/>
    <property type="molecule type" value="Genomic_DNA"/>
</dbReference>
<comment type="caution">
    <text evidence="3">The sequence shown here is derived from an EMBL/GenBank/DDBJ whole genome shotgun (WGS) entry which is preliminary data.</text>
</comment>
<dbReference type="RefSeq" id="WP_095724766.1">
    <property type="nucleotide sequence ID" value="NZ_NTFS01000542.1"/>
</dbReference>
<dbReference type="PANTHER" id="PTHR47649:SF1">
    <property type="entry name" value="RIBONUCLEASE D"/>
    <property type="match status" value="1"/>
</dbReference>
<gene>
    <name evidence="3" type="ORF">CK510_28010</name>
</gene>
<dbReference type="SUPFAM" id="SSF53098">
    <property type="entry name" value="Ribonuclease H-like"/>
    <property type="match status" value="1"/>
</dbReference>
<dbReference type="GO" id="GO:0003676">
    <property type="term" value="F:nucleic acid binding"/>
    <property type="evidence" value="ECO:0007669"/>
    <property type="project" value="InterPro"/>
</dbReference>